<evidence type="ECO:0000256" key="1">
    <source>
        <dbReference type="SAM" id="Coils"/>
    </source>
</evidence>
<keyword evidence="4" id="KW-1185">Reference proteome</keyword>
<evidence type="ECO:0000256" key="2">
    <source>
        <dbReference type="SAM" id="MobiDB-lite"/>
    </source>
</evidence>
<protein>
    <submittedName>
        <fullName evidence="5">Up-frameshift suppressor 2 C-terminal domain-containing protein</fullName>
    </submittedName>
</protein>
<sequence length="307" mass="35372">MSSNRKTAAKNISVVPDSAKSTADSTSSPPNESLNARLRPQKKDKLGGLNDRLAVYTERIRNLKTENARRLIQGCDSEQIEKNAVPVVEKQYKSKISQLRNEFEGINRDKAKLEIERSKTADACKDTRSTAQRLKMKVKASHRDRKGHCDIAEKEIKTVKKEEEECKKQSEKLSDEVIVDSEENVRVNTDHCILPEDEDFMRDLDRIMNETMQANQHGYYSLRFEGPMTDLEVPLLARQKLERKVTFATEPNPSPSMNIALMTRGKNNKTVLKRLIWNHRRTCMRFGVRIRSSEKRSARRRSASLWL</sequence>
<feature type="domain" description="Up-frameshift suppressor 2 C-terminal" evidence="3">
    <location>
        <begin position="185"/>
        <end position="275"/>
    </location>
</feature>
<dbReference type="InterPro" id="IPR007193">
    <property type="entry name" value="Upf2/Nmd2_C"/>
</dbReference>
<dbReference type="Pfam" id="PF04050">
    <property type="entry name" value="Upf2"/>
    <property type="match status" value="1"/>
</dbReference>
<feature type="region of interest" description="Disordered" evidence="2">
    <location>
        <begin position="1"/>
        <end position="50"/>
    </location>
</feature>
<dbReference type="AlphaFoldDB" id="A0A915DEY6"/>
<accession>A0A915DEY6</accession>
<feature type="coiled-coil region" evidence="1">
    <location>
        <begin position="149"/>
        <end position="176"/>
    </location>
</feature>
<reference evidence="5" key="1">
    <citation type="submission" date="2022-11" db="UniProtKB">
        <authorList>
            <consortium name="WormBaseParasite"/>
        </authorList>
    </citation>
    <scope>IDENTIFICATION</scope>
</reference>
<keyword evidence="1" id="KW-0175">Coiled coil</keyword>
<evidence type="ECO:0000313" key="4">
    <source>
        <dbReference type="Proteomes" id="UP000887574"/>
    </source>
</evidence>
<dbReference type="Proteomes" id="UP000887574">
    <property type="component" value="Unplaced"/>
</dbReference>
<dbReference type="WBParaSite" id="jg18866">
    <property type="protein sequence ID" value="jg18866"/>
    <property type="gene ID" value="jg18866"/>
</dbReference>
<name>A0A915DEY6_9BILA</name>
<evidence type="ECO:0000259" key="3">
    <source>
        <dbReference type="Pfam" id="PF04050"/>
    </source>
</evidence>
<feature type="compositionally biased region" description="Low complexity" evidence="2">
    <location>
        <begin position="16"/>
        <end position="29"/>
    </location>
</feature>
<organism evidence="4 5">
    <name type="scientific">Ditylenchus dipsaci</name>
    <dbReference type="NCBI Taxonomy" id="166011"/>
    <lineage>
        <taxon>Eukaryota</taxon>
        <taxon>Metazoa</taxon>
        <taxon>Ecdysozoa</taxon>
        <taxon>Nematoda</taxon>
        <taxon>Chromadorea</taxon>
        <taxon>Rhabditida</taxon>
        <taxon>Tylenchina</taxon>
        <taxon>Tylenchomorpha</taxon>
        <taxon>Sphaerularioidea</taxon>
        <taxon>Anguinidae</taxon>
        <taxon>Anguininae</taxon>
        <taxon>Ditylenchus</taxon>
    </lineage>
</organism>
<evidence type="ECO:0000313" key="5">
    <source>
        <dbReference type="WBParaSite" id="jg18866"/>
    </source>
</evidence>
<proteinExistence type="predicted"/>